<name>A0A9J6GS73_HAELO</name>
<proteinExistence type="predicted"/>
<feature type="region of interest" description="Disordered" evidence="1">
    <location>
        <begin position="61"/>
        <end position="81"/>
    </location>
</feature>
<dbReference type="VEuPathDB" id="VectorBase:HLOH_041662"/>
<dbReference type="AlphaFoldDB" id="A0A9J6GS73"/>
<keyword evidence="3" id="KW-1185">Reference proteome</keyword>
<protein>
    <submittedName>
        <fullName evidence="2">Uncharacterized protein</fullName>
    </submittedName>
</protein>
<dbReference type="Proteomes" id="UP000821853">
    <property type="component" value="Unassembled WGS sequence"/>
</dbReference>
<reference evidence="2 3" key="1">
    <citation type="journal article" date="2020" name="Cell">
        <title>Large-Scale Comparative Analyses of Tick Genomes Elucidate Their Genetic Diversity and Vector Capacities.</title>
        <authorList>
            <consortium name="Tick Genome and Microbiome Consortium (TIGMIC)"/>
            <person name="Jia N."/>
            <person name="Wang J."/>
            <person name="Shi W."/>
            <person name="Du L."/>
            <person name="Sun Y."/>
            <person name="Zhan W."/>
            <person name="Jiang J.F."/>
            <person name="Wang Q."/>
            <person name="Zhang B."/>
            <person name="Ji P."/>
            <person name="Bell-Sakyi L."/>
            <person name="Cui X.M."/>
            <person name="Yuan T.T."/>
            <person name="Jiang B.G."/>
            <person name="Yang W.F."/>
            <person name="Lam T.T."/>
            <person name="Chang Q.C."/>
            <person name="Ding S.J."/>
            <person name="Wang X.J."/>
            <person name="Zhu J.G."/>
            <person name="Ruan X.D."/>
            <person name="Zhao L."/>
            <person name="Wei J.T."/>
            <person name="Ye R.Z."/>
            <person name="Que T.C."/>
            <person name="Du C.H."/>
            <person name="Zhou Y.H."/>
            <person name="Cheng J.X."/>
            <person name="Dai P.F."/>
            <person name="Guo W.B."/>
            <person name="Han X.H."/>
            <person name="Huang E.J."/>
            <person name="Li L.F."/>
            <person name="Wei W."/>
            <person name="Gao Y.C."/>
            <person name="Liu J.Z."/>
            <person name="Shao H.Z."/>
            <person name="Wang X."/>
            <person name="Wang C.C."/>
            <person name="Yang T.C."/>
            <person name="Huo Q.B."/>
            <person name="Li W."/>
            <person name="Chen H.Y."/>
            <person name="Chen S.E."/>
            <person name="Zhou L.G."/>
            <person name="Ni X.B."/>
            <person name="Tian J.H."/>
            <person name="Sheng Y."/>
            <person name="Liu T."/>
            <person name="Pan Y.S."/>
            <person name="Xia L.Y."/>
            <person name="Li J."/>
            <person name="Zhao F."/>
            <person name="Cao W.C."/>
        </authorList>
    </citation>
    <scope>NUCLEOTIDE SEQUENCE [LARGE SCALE GENOMIC DNA]</scope>
    <source>
        <strain evidence="2">HaeL-2018</strain>
    </source>
</reference>
<evidence type="ECO:0000313" key="3">
    <source>
        <dbReference type="Proteomes" id="UP000821853"/>
    </source>
</evidence>
<dbReference type="OrthoDB" id="6514336at2759"/>
<evidence type="ECO:0000256" key="1">
    <source>
        <dbReference type="SAM" id="MobiDB-lite"/>
    </source>
</evidence>
<accession>A0A9J6GS73</accession>
<comment type="caution">
    <text evidence="2">The sequence shown here is derived from an EMBL/GenBank/DDBJ whole genome shotgun (WGS) entry which is preliminary data.</text>
</comment>
<gene>
    <name evidence="2" type="ORF">HPB48_023078</name>
</gene>
<dbReference type="EMBL" id="JABSTR010000008">
    <property type="protein sequence ID" value="KAH9377617.1"/>
    <property type="molecule type" value="Genomic_DNA"/>
</dbReference>
<sequence length="139" mass="15299">MAYVAPNAEQTTLRVVIDGVEENVYLLHNPDGSPMQDDRGCYLYETSGGQHVTLRFTAAGDENLPPPAQPQTSACTDGDDGEAALAEDEAELWSARRTKFFIAQYTALKDLVGKSRTLRYVILCVQNYMQDAIISPRAV</sequence>
<evidence type="ECO:0000313" key="2">
    <source>
        <dbReference type="EMBL" id="KAH9377617.1"/>
    </source>
</evidence>
<organism evidence="2 3">
    <name type="scientific">Haemaphysalis longicornis</name>
    <name type="common">Bush tick</name>
    <dbReference type="NCBI Taxonomy" id="44386"/>
    <lineage>
        <taxon>Eukaryota</taxon>
        <taxon>Metazoa</taxon>
        <taxon>Ecdysozoa</taxon>
        <taxon>Arthropoda</taxon>
        <taxon>Chelicerata</taxon>
        <taxon>Arachnida</taxon>
        <taxon>Acari</taxon>
        <taxon>Parasitiformes</taxon>
        <taxon>Ixodida</taxon>
        <taxon>Ixodoidea</taxon>
        <taxon>Ixodidae</taxon>
        <taxon>Haemaphysalinae</taxon>
        <taxon>Haemaphysalis</taxon>
    </lineage>
</organism>